<keyword evidence="2" id="KW-1185">Reference proteome</keyword>
<dbReference type="RefSeq" id="WP_101900760.1">
    <property type="nucleotide sequence ID" value="NZ_CP025491.2"/>
</dbReference>
<dbReference type="AlphaFoldDB" id="A0A2H5FNT6"/>
<organism evidence="1 2">
    <name type="scientific">Legionella sainthelensi</name>
    <dbReference type="NCBI Taxonomy" id="28087"/>
    <lineage>
        <taxon>Bacteria</taxon>
        <taxon>Pseudomonadati</taxon>
        <taxon>Pseudomonadota</taxon>
        <taxon>Gammaproteobacteria</taxon>
        <taxon>Legionellales</taxon>
        <taxon>Legionellaceae</taxon>
        <taxon>Legionella</taxon>
    </lineage>
</organism>
<accession>A0A2H5FNT6</accession>
<name>A0A2H5FNT6_9GAMM</name>
<dbReference type="Proteomes" id="UP000234343">
    <property type="component" value="Chromosome"/>
</dbReference>
<dbReference type="KEGG" id="lsh:CAB17_15070"/>
<protein>
    <submittedName>
        <fullName evidence="1">Uncharacterized protein</fullName>
    </submittedName>
</protein>
<evidence type="ECO:0000313" key="2">
    <source>
        <dbReference type="Proteomes" id="UP000234343"/>
    </source>
</evidence>
<dbReference type="EMBL" id="CP025491">
    <property type="protein sequence ID" value="AUH73224.1"/>
    <property type="molecule type" value="Genomic_DNA"/>
</dbReference>
<proteinExistence type="predicted"/>
<gene>
    <name evidence="1" type="ORF">CAB17_15070</name>
</gene>
<reference evidence="1 2" key="1">
    <citation type="submission" date="2017-12" db="EMBL/GenBank/DDBJ databases">
        <title>Legionella sainthelensi LA01-117, whole genome sequence of a clinical isolate from New Zealand.</title>
        <authorList>
            <person name="Cree S.L."/>
            <person name="Slow S."/>
            <person name="Kennedy M.A."/>
            <person name="Murdoch D.R."/>
            <person name="Biggs P.J."/>
            <person name="Anderson T."/>
        </authorList>
    </citation>
    <scope>NUCLEOTIDE SEQUENCE [LARGE SCALE GENOMIC DNA]</scope>
    <source>
        <strain evidence="1 2">LA01-117</strain>
    </source>
</reference>
<sequence>MPIPTDLRLFARAEEIDSPKGCKLMTKKERDKFIKYHYSPVSELNNDKLHGKYFSMFALRIYVWGITRYAEGTHNFDIIGVKKQTTPRNSKGETPTSRMIRGQFFKNKNSIRSKLPPNTAEQIIRNELSCGSNLANSLDYYARVNNINDEYYSNMIDPLANAYGTNEENHYTAAIMDATASLSCYKPLTRLGAGYMQLKRAGEINKEIEDDWQVTQLMGALQQAAFDIVSYNIGASLYYAQAKYLSIENIPTQISEIFSPEIDLRFELSKQDVLEALSKIEQKFGKDCLGEFLKNLKKEMNLASIDDFNQILHTALMNYQTEVAYKPITEIDGHYKQYAQVTSTYKTPTVPSYPP</sequence>
<evidence type="ECO:0000313" key="1">
    <source>
        <dbReference type="EMBL" id="AUH73224.1"/>
    </source>
</evidence>